<dbReference type="OrthoDB" id="8197165at2759"/>
<dbReference type="AlphaFoldDB" id="A0A4Y2L375"/>
<name>A0A4Y2L375_ARAVE</name>
<evidence type="ECO:0000313" key="2">
    <source>
        <dbReference type="Proteomes" id="UP000499080"/>
    </source>
</evidence>
<proteinExistence type="predicted"/>
<protein>
    <submittedName>
        <fullName evidence="1">Uncharacterized protein</fullName>
    </submittedName>
</protein>
<gene>
    <name evidence="1" type="ORF">AVEN_30634_1</name>
</gene>
<evidence type="ECO:0000313" key="1">
    <source>
        <dbReference type="EMBL" id="GBN09024.1"/>
    </source>
</evidence>
<reference evidence="1 2" key="1">
    <citation type="journal article" date="2019" name="Sci. Rep.">
        <title>Orb-weaving spider Araneus ventricosus genome elucidates the spidroin gene catalogue.</title>
        <authorList>
            <person name="Kono N."/>
            <person name="Nakamura H."/>
            <person name="Ohtoshi R."/>
            <person name="Moran D.A.P."/>
            <person name="Shinohara A."/>
            <person name="Yoshida Y."/>
            <person name="Fujiwara M."/>
            <person name="Mori M."/>
            <person name="Tomita M."/>
            <person name="Arakawa K."/>
        </authorList>
    </citation>
    <scope>NUCLEOTIDE SEQUENCE [LARGE SCALE GENOMIC DNA]</scope>
</reference>
<organism evidence="1 2">
    <name type="scientific">Araneus ventricosus</name>
    <name type="common">Orbweaver spider</name>
    <name type="synonym">Epeira ventricosa</name>
    <dbReference type="NCBI Taxonomy" id="182803"/>
    <lineage>
        <taxon>Eukaryota</taxon>
        <taxon>Metazoa</taxon>
        <taxon>Ecdysozoa</taxon>
        <taxon>Arthropoda</taxon>
        <taxon>Chelicerata</taxon>
        <taxon>Arachnida</taxon>
        <taxon>Araneae</taxon>
        <taxon>Araneomorphae</taxon>
        <taxon>Entelegynae</taxon>
        <taxon>Araneoidea</taxon>
        <taxon>Araneidae</taxon>
        <taxon>Araneus</taxon>
    </lineage>
</organism>
<dbReference type="EMBL" id="BGPR01005315">
    <property type="protein sequence ID" value="GBN09024.1"/>
    <property type="molecule type" value="Genomic_DNA"/>
</dbReference>
<sequence>MLGLGLHAWIRCFERLFHFSYKIEVKKWPGRKQDKEKLEKHKKVIQDRFKKEMGLLIDIPRQISGTTNDGNTDRRFFANPTLSSDITGLDMKLIKRFSLTLRIISSEQEIDEDAFEKYTFHPEKLYVQLYNWYYMPATCP</sequence>
<dbReference type="Proteomes" id="UP000499080">
    <property type="component" value="Unassembled WGS sequence"/>
</dbReference>
<keyword evidence="2" id="KW-1185">Reference proteome</keyword>
<accession>A0A4Y2L375</accession>
<comment type="caution">
    <text evidence="1">The sequence shown here is derived from an EMBL/GenBank/DDBJ whole genome shotgun (WGS) entry which is preliminary data.</text>
</comment>